<dbReference type="Pfam" id="PF06172">
    <property type="entry name" value="Cupin_5"/>
    <property type="match status" value="1"/>
</dbReference>
<dbReference type="SUPFAM" id="SSF51182">
    <property type="entry name" value="RmlC-like cupins"/>
    <property type="match status" value="1"/>
</dbReference>
<proteinExistence type="predicted"/>
<gene>
    <name evidence="2" type="ORF">SAMN02745724_01614</name>
</gene>
<name>A0A1I1J1C6_9GAMM</name>
<dbReference type="EMBL" id="FOLO01000009">
    <property type="protein sequence ID" value="SFC42205.1"/>
    <property type="molecule type" value="Genomic_DNA"/>
</dbReference>
<evidence type="ECO:0000259" key="1">
    <source>
        <dbReference type="Pfam" id="PF06172"/>
    </source>
</evidence>
<reference evidence="2 3" key="1">
    <citation type="submission" date="2016-10" db="EMBL/GenBank/DDBJ databases">
        <authorList>
            <person name="de Groot N.N."/>
        </authorList>
    </citation>
    <scope>NUCLEOTIDE SEQUENCE [LARGE SCALE GENOMIC DNA]</scope>
    <source>
        <strain evidence="2 3">DSM 6059</strain>
    </source>
</reference>
<dbReference type="InterPro" id="IPR039935">
    <property type="entry name" value="YML079W-like"/>
</dbReference>
<protein>
    <submittedName>
        <fullName evidence="2">Cupin superfamily</fullName>
    </submittedName>
</protein>
<evidence type="ECO:0000313" key="2">
    <source>
        <dbReference type="EMBL" id="SFC42205.1"/>
    </source>
</evidence>
<dbReference type="PANTHER" id="PTHR33387">
    <property type="entry name" value="RMLC-LIKE JELLY ROLL FOLD PROTEIN"/>
    <property type="match status" value="1"/>
</dbReference>
<organism evidence="2 3">
    <name type="scientific">Pseudoalteromonas denitrificans DSM 6059</name>
    <dbReference type="NCBI Taxonomy" id="1123010"/>
    <lineage>
        <taxon>Bacteria</taxon>
        <taxon>Pseudomonadati</taxon>
        <taxon>Pseudomonadota</taxon>
        <taxon>Gammaproteobacteria</taxon>
        <taxon>Alteromonadales</taxon>
        <taxon>Pseudoalteromonadaceae</taxon>
        <taxon>Pseudoalteromonas</taxon>
    </lineage>
</organism>
<dbReference type="Gene3D" id="2.60.120.10">
    <property type="entry name" value="Jelly Rolls"/>
    <property type="match status" value="1"/>
</dbReference>
<dbReference type="InterPro" id="IPR011051">
    <property type="entry name" value="RmlC_Cupin_sf"/>
</dbReference>
<evidence type="ECO:0000313" key="3">
    <source>
        <dbReference type="Proteomes" id="UP000198862"/>
    </source>
</evidence>
<feature type="domain" description="DUF985" evidence="1">
    <location>
        <begin position="2"/>
        <end position="62"/>
    </location>
</feature>
<accession>A0A1I1J1C6</accession>
<dbReference type="InterPro" id="IPR009327">
    <property type="entry name" value="Cupin_DUF985"/>
</dbReference>
<dbReference type="AlphaFoldDB" id="A0A1I1J1C6"/>
<dbReference type="Proteomes" id="UP000198862">
    <property type="component" value="Unassembled WGS sequence"/>
</dbReference>
<dbReference type="OrthoDB" id="9798288at2"/>
<keyword evidence="3" id="KW-1185">Reference proteome</keyword>
<sequence length="100" mass="11015">MLVLLHDDGSSEQVLMGNQPQSGQKVQYTVPANTWQAGYLIEGGRFALFGCTMAPGFCGKHFLAGTSDELIPLYPDQEEIIKRLSVNGHETQMPAEFENN</sequence>
<dbReference type="PANTHER" id="PTHR33387:SF3">
    <property type="entry name" value="DUF985 DOMAIN-CONTAINING PROTEIN"/>
    <property type="match status" value="1"/>
</dbReference>
<dbReference type="InterPro" id="IPR014710">
    <property type="entry name" value="RmlC-like_jellyroll"/>
</dbReference>